<keyword evidence="2" id="KW-1133">Transmembrane helix</keyword>
<organism evidence="4 5">
    <name type="scientific">Spizellomyces punctatus (strain DAOM BR117)</name>
    <dbReference type="NCBI Taxonomy" id="645134"/>
    <lineage>
        <taxon>Eukaryota</taxon>
        <taxon>Fungi</taxon>
        <taxon>Fungi incertae sedis</taxon>
        <taxon>Chytridiomycota</taxon>
        <taxon>Chytridiomycota incertae sedis</taxon>
        <taxon>Chytridiomycetes</taxon>
        <taxon>Spizellomycetales</taxon>
        <taxon>Spizellomycetaceae</taxon>
        <taxon>Spizellomyces</taxon>
    </lineage>
</organism>
<feature type="compositionally biased region" description="Polar residues" evidence="1">
    <location>
        <begin position="1460"/>
        <end position="1470"/>
    </location>
</feature>
<dbReference type="InParanoid" id="A0A0L0HFS9"/>
<keyword evidence="2" id="KW-0472">Membrane</keyword>
<feature type="non-terminal residue" evidence="4">
    <location>
        <position position="1"/>
    </location>
</feature>
<feature type="compositionally biased region" description="Low complexity" evidence="1">
    <location>
        <begin position="1414"/>
        <end position="1425"/>
    </location>
</feature>
<proteinExistence type="predicted"/>
<feature type="compositionally biased region" description="Basic and acidic residues" evidence="1">
    <location>
        <begin position="1137"/>
        <end position="1152"/>
    </location>
</feature>
<dbReference type="GO" id="GO:0005737">
    <property type="term" value="C:cytoplasm"/>
    <property type="evidence" value="ECO:0007669"/>
    <property type="project" value="UniProtKB-ARBA"/>
</dbReference>
<evidence type="ECO:0000313" key="5">
    <source>
        <dbReference type="Proteomes" id="UP000053201"/>
    </source>
</evidence>
<dbReference type="SMART" id="SM00234">
    <property type="entry name" value="START"/>
    <property type="match status" value="1"/>
</dbReference>
<name>A0A0L0HFS9_SPIPD</name>
<keyword evidence="2" id="KW-0812">Transmembrane</keyword>
<feature type="domain" description="START" evidence="3">
    <location>
        <begin position="873"/>
        <end position="1055"/>
    </location>
</feature>
<dbReference type="PANTHER" id="PTHR19308">
    <property type="entry name" value="PHOSPHATIDYLCHOLINE TRANSFER PROTEIN"/>
    <property type="match status" value="1"/>
</dbReference>
<evidence type="ECO:0000313" key="4">
    <source>
        <dbReference type="EMBL" id="KNC99881.1"/>
    </source>
</evidence>
<dbReference type="GeneID" id="27692392"/>
<dbReference type="GO" id="GO:0008289">
    <property type="term" value="F:lipid binding"/>
    <property type="evidence" value="ECO:0007669"/>
    <property type="project" value="InterPro"/>
</dbReference>
<dbReference type="eggNOG" id="KOG1739">
    <property type="taxonomic scope" value="Eukaryota"/>
</dbReference>
<protein>
    <recommendedName>
        <fullName evidence="3">START domain-containing protein</fullName>
    </recommendedName>
</protein>
<dbReference type="Gene3D" id="3.30.530.20">
    <property type="match status" value="3"/>
</dbReference>
<dbReference type="VEuPathDB" id="FungiDB:SPPG_09267"/>
<dbReference type="InterPro" id="IPR051213">
    <property type="entry name" value="START_lipid_transfer"/>
</dbReference>
<evidence type="ECO:0000259" key="3">
    <source>
        <dbReference type="PROSITE" id="PS50848"/>
    </source>
</evidence>
<gene>
    <name evidence="4" type="ORF">SPPG_09267</name>
</gene>
<sequence length="1636" mass="176419">MESPYDLAILVPFSVDPREDLVSGNWKKEVTRSSLILLSTGDSIFDEVEVMERLDARTSLQRLTMSKMLSRFELEPNIFLVKVVRIMNRFDTYSARDFIVITQTVATSTTFVSLSTSVPFSVDSPAWMKAVLPYIRGQINLFAWVVERAAEWDGLKITCMLDTTPDTGFGPASDCEIVVNQIPRSVGAAADHLRNKGFLPYILDYASYVRPLGETYDLKNGTYGLQWEVLDASTPSEPNFSHLGQSGTSIVSSGSSFVQPMVEIRIDYRRWVKAGEGLDLKFEANGRSTSEISVEVAIDSEGGWKISCAGDDDRVHAAFSLRLSHTEVPGVTVNGAAISVIEMNPAPIEEGIIRHGQADDLDENGDLDGGSDDQLVSSASMGAELLRRSASLILEGEVSCVPTHVSQTSGISLPIYPHRFGESVIRAFDLFNNLLFDESFKHVSTQKDVSIFKKDVPDLPDHPTGILKGVGIYPVTDVKSIWDIIAVVQTAGARKIWDTNFENDTIVEQLSANSFIIHAMNKGVWPTSPRDATVVSTIVTGDSRIQSLVRSVTDDPILPPVKNGNVRAHVDIAGWDIEALSDETIKVTHIIQFDPKGWIPSSLISAVSTQLPLTVAAVVDYLKRFGSPPYVIGGLGSCEISRVHYSHEKGQYELAVTPKQRDVNTADLDQDRYLRIRVDLKTWSGGNVDVEAVSGTCKVDVSVRKSGKYGDDGAILCVKRPQDAETVVKVRKGLPGSGILVNGQSVEVNEFSEAFDTGGLVVGSLPVSIPTPRSHSPVGFPTKSLGWESPAGRLSMSALVPGGLGNWSSLTDLAQAQDNAEAEEGLSAEMPSVLSPAVVPEPIPTVDKDKELRGAGNAALGKLLQLHKSTRDWTLVSALRSGLSIHRKTPTAIGQMPIMRGTKVVEGFAPEEVFSVIKAFGCRKIWDDLLEDGKQMQYCGESTRVAYLTMKGFFPMSRRDLLTISADKVISIHPNTSSPTIATAATSVPESLLSPEILSAVAAEAGSKVRGTLAIGGWILEPIDPYEATQQHPIPSTRATVYYQVDLGGSVPQAIYGFMVGSAPKDPANVEAYLKSHGIPPYVLGLLARDEISHGEQRHEKLRVISQDFDHGSNEFVAEFEFGSGWTETSRAKRGGRLADHPQRSETFHMEMDAPGTGTESESEDLEEPPLMLEIIVDLVRYPSGYHVKWETAKLSEAGVNSNGGTESTGYESGSESAGGAGLHAKGKRDGLGARNATTKVTPKNKVTKHSIKVRVLRSAIRQWESVHRRGHSPVPASDICAFAGAIRVVASSSKKIGVAGMLSSAVGGENTFTVMVNNKRVHIGKHGDADLRAREKERLRKKISRGSFGTARSSVTGGATAEAAGSAGQTPLASAKNILNGSFLFSRRRPKSSHSLVSGEEGGIEMKHPLRISSLPASSSSPSPDILKQLPTGGTFGLLSPRSNLAAAGKRRASVATVFPTQEASSPKTESLRSQREMKMETPPPFRSDEVDSPHNQPGAKNHSVEDSPSRTPLTAHEHSEQWTSTTYSLTFLFLCGTIAFLTGAILRLFVVDPFSTFPSTSICPVPSKLPPVPTNKQQCPLVFCPPCPVCASPAATATVTVTVTASNNMASEAVETQVMVFDPEGVGDSGHREL</sequence>
<feature type="transmembrane region" description="Helical" evidence="2">
    <location>
        <begin position="1529"/>
        <end position="1552"/>
    </location>
</feature>
<feature type="region of interest" description="Disordered" evidence="1">
    <location>
        <begin position="1199"/>
        <end position="1247"/>
    </location>
</feature>
<dbReference type="RefSeq" id="XP_016607921.1">
    <property type="nucleotide sequence ID" value="XM_016757424.1"/>
</dbReference>
<feature type="compositionally biased region" description="Basic and acidic residues" evidence="1">
    <location>
        <begin position="1471"/>
        <end position="1481"/>
    </location>
</feature>
<dbReference type="Proteomes" id="UP000053201">
    <property type="component" value="Unassembled WGS sequence"/>
</dbReference>
<dbReference type="EMBL" id="KQ257457">
    <property type="protein sequence ID" value="KNC99881.1"/>
    <property type="molecule type" value="Genomic_DNA"/>
</dbReference>
<dbReference type="OrthoDB" id="196858at2759"/>
<feature type="domain" description="START" evidence="3">
    <location>
        <begin position="494"/>
        <end position="606"/>
    </location>
</feature>
<reference evidence="4 5" key="1">
    <citation type="submission" date="2009-08" db="EMBL/GenBank/DDBJ databases">
        <title>The Genome Sequence of Spizellomyces punctatus strain DAOM BR117.</title>
        <authorList>
            <consortium name="The Broad Institute Genome Sequencing Platform"/>
            <person name="Russ C."/>
            <person name="Cuomo C."/>
            <person name="Shea T."/>
            <person name="Young S.K."/>
            <person name="Zeng Q."/>
            <person name="Koehrsen M."/>
            <person name="Haas B."/>
            <person name="Borodovsky M."/>
            <person name="Guigo R."/>
            <person name="Alvarado L."/>
            <person name="Berlin A."/>
            <person name="Bochicchio J."/>
            <person name="Borenstein D."/>
            <person name="Chapman S."/>
            <person name="Chen Z."/>
            <person name="Engels R."/>
            <person name="Freedman E."/>
            <person name="Gellesch M."/>
            <person name="Goldberg J."/>
            <person name="Griggs A."/>
            <person name="Gujja S."/>
            <person name="Heiman D."/>
            <person name="Hepburn T."/>
            <person name="Howarth C."/>
            <person name="Jen D."/>
            <person name="Larson L."/>
            <person name="Lewis B."/>
            <person name="Mehta T."/>
            <person name="Park D."/>
            <person name="Pearson M."/>
            <person name="Roberts A."/>
            <person name="Saif S."/>
            <person name="Shenoy N."/>
            <person name="Sisk P."/>
            <person name="Stolte C."/>
            <person name="Sykes S."/>
            <person name="Thomson T."/>
            <person name="Walk T."/>
            <person name="White J."/>
            <person name="Yandava C."/>
            <person name="Burger G."/>
            <person name="Gray M.W."/>
            <person name="Holland P.W.H."/>
            <person name="King N."/>
            <person name="Lang F.B.F."/>
            <person name="Roger A.J."/>
            <person name="Ruiz-Trillo I."/>
            <person name="Lander E."/>
            <person name="Nusbaum C."/>
        </authorList>
    </citation>
    <scope>NUCLEOTIDE SEQUENCE [LARGE SCALE GENOMIC DNA]</scope>
    <source>
        <strain evidence="4 5">DAOM BR117</strain>
    </source>
</reference>
<feature type="region of interest" description="Disordered" evidence="1">
    <location>
        <begin position="1456"/>
        <end position="1521"/>
    </location>
</feature>
<dbReference type="PANTHER" id="PTHR19308:SF14">
    <property type="entry name" value="START DOMAIN-CONTAINING PROTEIN"/>
    <property type="match status" value="1"/>
</dbReference>
<feature type="compositionally biased region" description="Low complexity" evidence="1">
    <location>
        <begin position="1354"/>
        <end position="1370"/>
    </location>
</feature>
<evidence type="ECO:0000256" key="2">
    <source>
        <dbReference type="SAM" id="Phobius"/>
    </source>
</evidence>
<feature type="region of interest" description="Disordered" evidence="1">
    <location>
        <begin position="1344"/>
        <end position="1370"/>
    </location>
</feature>
<dbReference type="InterPro" id="IPR002913">
    <property type="entry name" value="START_lipid-bd_dom"/>
</dbReference>
<keyword evidence="5" id="KW-1185">Reference proteome</keyword>
<feature type="region of interest" description="Disordered" evidence="1">
    <location>
        <begin position="1131"/>
        <end position="1167"/>
    </location>
</feature>
<evidence type="ECO:0000256" key="1">
    <source>
        <dbReference type="SAM" id="MobiDB-lite"/>
    </source>
</evidence>
<dbReference type="InterPro" id="IPR023393">
    <property type="entry name" value="START-like_dom_sf"/>
</dbReference>
<dbReference type="STRING" id="645134.A0A0L0HFS9"/>
<accession>A0A0L0HFS9</accession>
<dbReference type="Pfam" id="PF01852">
    <property type="entry name" value="START"/>
    <property type="match status" value="1"/>
</dbReference>
<dbReference type="CDD" id="cd00177">
    <property type="entry name" value="START"/>
    <property type="match status" value="2"/>
</dbReference>
<feature type="compositionally biased region" description="Low complexity" evidence="1">
    <location>
        <begin position="1204"/>
        <end position="1216"/>
    </location>
</feature>
<dbReference type="PROSITE" id="PS50848">
    <property type="entry name" value="START"/>
    <property type="match status" value="2"/>
</dbReference>
<feature type="region of interest" description="Disordered" evidence="1">
    <location>
        <begin position="1414"/>
        <end position="1434"/>
    </location>
</feature>
<dbReference type="SUPFAM" id="SSF55961">
    <property type="entry name" value="Bet v1-like"/>
    <property type="match status" value="2"/>
</dbReference>